<dbReference type="InterPro" id="IPR017508">
    <property type="entry name" value="HipA_N1"/>
</dbReference>
<protein>
    <submittedName>
        <fullName evidence="2">Phosphatidylinositol kinase</fullName>
    </submittedName>
</protein>
<dbReference type="KEGG" id="arac:E0W69_017075"/>
<dbReference type="Pfam" id="PF13657">
    <property type="entry name" value="Couple_hipA"/>
    <property type="match status" value="1"/>
</dbReference>
<evidence type="ECO:0000313" key="3">
    <source>
        <dbReference type="Proteomes" id="UP000292424"/>
    </source>
</evidence>
<dbReference type="AlphaFoldDB" id="A0A5P2G997"/>
<organism evidence="2 3">
    <name type="scientific">Rhizosphaericola mali</name>
    <dbReference type="NCBI Taxonomy" id="2545455"/>
    <lineage>
        <taxon>Bacteria</taxon>
        <taxon>Pseudomonadati</taxon>
        <taxon>Bacteroidota</taxon>
        <taxon>Chitinophagia</taxon>
        <taxon>Chitinophagales</taxon>
        <taxon>Chitinophagaceae</taxon>
        <taxon>Rhizosphaericola</taxon>
    </lineage>
</organism>
<evidence type="ECO:0000259" key="1">
    <source>
        <dbReference type="Pfam" id="PF13657"/>
    </source>
</evidence>
<name>A0A5P2G997_9BACT</name>
<dbReference type="EMBL" id="CP044016">
    <property type="protein sequence ID" value="QES90290.1"/>
    <property type="molecule type" value="Genomic_DNA"/>
</dbReference>
<keyword evidence="2" id="KW-0418">Kinase</keyword>
<dbReference type="RefSeq" id="WP_131331271.1">
    <property type="nucleotide sequence ID" value="NZ_CP044016.1"/>
</dbReference>
<accession>A0A5P2G997</accession>
<dbReference type="NCBIfam" id="TIGR03071">
    <property type="entry name" value="couple_hipA"/>
    <property type="match status" value="1"/>
</dbReference>
<keyword evidence="2" id="KW-0808">Transferase</keyword>
<evidence type="ECO:0000313" key="2">
    <source>
        <dbReference type="EMBL" id="QES90290.1"/>
    </source>
</evidence>
<dbReference type="GO" id="GO:0016301">
    <property type="term" value="F:kinase activity"/>
    <property type="evidence" value="ECO:0007669"/>
    <property type="project" value="UniProtKB-KW"/>
</dbReference>
<sequence length="106" mass="12278">MRQGKVFNNQIYVGLITQLDDGSFKFEYDDVYFTSENYSAISLTLPKNTRVYFSPVLFPFFFNMLSEGRNKLAQSRILKIDENDHFTFLIKTASTESIGAIRVEEV</sequence>
<keyword evidence="3" id="KW-1185">Reference proteome</keyword>
<reference evidence="2 3" key="1">
    <citation type="submission" date="2019-09" db="EMBL/GenBank/DDBJ databases">
        <title>Complete genome sequence of Arachidicoccus sp. B3-10 isolated from apple orchard soil.</title>
        <authorList>
            <person name="Kim H.S."/>
            <person name="Han K.-I."/>
            <person name="Suh M.K."/>
            <person name="Lee K.C."/>
            <person name="Eom M.K."/>
            <person name="Kim J.-S."/>
            <person name="Kang S.W."/>
            <person name="Sin Y."/>
            <person name="Lee J.-S."/>
        </authorList>
    </citation>
    <scope>NUCLEOTIDE SEQUENCE [LARGE SCALE GENOMIC DNA]</scope>
    <source>
        <strain evidence="2 3">B3-10</strain>
    </source>
</reference>
<gene>
    <name evidence="2" type="ORF">E0W69_017075</name>
</gene>
<dbReference type="Proteomes" id="UP000292424">
    <property type="component" value="Chromosome"/>
</dbReference>
<dbReference type="OrthoDB" id="196808at2"/>
<proteinExistence type="predicted"/>
<feature type="domain" description="HipA N-terminal subdomain 1" evidence="1">
    <location>
        <begin position="5"/>
        <end position="103"/>
    </location>
</feature>